<dbReference type="Proteomes" id="UP000196027">
    <property type="component" value="Chromosome"/>
</dbReference>
<dbReference type="InterPro" id="IPR007351">
    <property type="entry name" value="YjbR"/>
</dbReference>
<dbReference type="PANTHER" id="PTHR35145">
    <property type="entry name" value="CYTOPLASMIC PROTEIN-RELATED"/>
    <property type="match status" value="1"/>
</dbReference>
<dbReference type="SUPFAM" id="SSF142906">
    <property type="entry name" value="YjbR-like"/>
    <property type="match status" value="1"/>
</dbReference>
<dbReference type="InterPro" id="IPR038056">
    <property type="entry name" value="YjbR-like_sf"/>
</dbReference>
<evidence type="ECO:0000313" key="1">
    <source>
        <dbReference type="EMBL" id="ARU58252.1"/>
    </source>
</evidence>
<proteinExistence type="predicted"/>
<dbReference type="EMBL" id="CP021425">
    <property type="protein sequence ID" value="ARU58252.1"/>
    <property type="molecule type" value="Genomic_DNA"/>
</dbReference>
<dbReference type="KEGG" id="ome:OLMES_4236"/>
<dbReference type="Pfam" id="PF04237">
    <property type="entry name" value="YjbR"/>
    <property type="match status" value="1"/>
</dbReference>
<gene>
    <name evidence="1" type="ORF">OLMES_4236</name>
</gene>
<dbReference type="AlphaFoldDB" id="A0A1Y0ICG6"/>
<sequence length="153" mass="17573">MVFSVHPEYPDSPQLSQPNLFTEPATMDYVQAKEYCLNKPAAREDHPFGPEVTVFKVKEKMFGTLSENEGVGQMNLKCDPQQALMLRDIFESVMPGYHMNKKHWNTVILDGSIPIGELQRMIDHSYTLVVKGLKKTERQALELRFPAKELYLD</sequence>
<dbReference type="Gene3D" id="3.90.1150.30">
    <property type="match status" value="1"/>
</dbReference>
<organism evidence="1 2">
    <name type="scientific">Oleiphilus messinensis</name>
    <dbReference type="NCBI Taxonomy" id="141451"/>
    <lineage>
        <taxon>Bacteria</taxon>
        <taxon>Pseudomonadati</taxon>
        <taxon>Pseudomonadota</taxon>
        <taxon>Gammaproteobacteria</taxon>
        <taxon>Oceanospirillales</taxon>
        <taxon>Oleiphilaceae</taxon>
        <taxon>Oleiphilus</taxon>
    </lineage>
</organism>
<protein>
    <recommendedName>
        <fullName evidence="3">MmcQ-like protein</fullName>
    </recommendedName>
</protein>
<keyword evidence="2" id="KW-1185">Reference proteome</keyword>
<accession>A0A1Y0ICG6</accession>
<dbReference type="PANTHER" id="PTHR35145:SF1">
    <property type="entry name" value="CYTOPLASMIC PROTEIN"/>
    <property type="match status" value="1"/>
</dbReference>
<evidence type="ECO:0008006" key="3">
    <source>
        <dbReference type="Google" id="ProtNLM"/>
    </source>
</evidence>
<evidence type="ECO:0000313" key="2">
    <source>
        <dbReference type="Proteomes" id="UP000196027"/>
    </source>
</evidence>
<dbReference type="InterPro" id="IPR058532">
    <property type="entry name" value="YjbR/MT2646/Rv2570-like"/>
</dbReference>
<reference evidence="1 2" key="1">
    <citation type="submission" date="2017-05" db="EMBL/GenBank/DDBJ databases">
        <title>Genomic insights into alkan degradation activity of Oleiphilus messinensis.</title>
        <authorList>
            <person name="Kozyavkin S.A."/>
            <person name="Slesarev A.I."/>
            <person name="Golyshin P.N."/>
            <person name="Korzhenkov A."/>
            <person name="Golyshina O.N."/>
            <person name="Toshchakov S.V."/>
        </authorList>
    </citation>
    <scope>NUCLEOTIDE SEQUENCE [LARGE SCALE GENOMIC DNA]</scope>
    <source>
        <strain evidence="1 2">ME102</strain>
    </source>
</reference>
<name>A0A1Y0ICG6_9GAMM</name>